<organism evidence="1 2">
    <name type="scientific">Auriscalpium vulgare</name>
    <dbReference type="NCBI Taxonomy" id="40419"/>
    <lineage>
        <taxon>Eukaryota</taxon>
        <taxon>Fungi</taxon>
        <taxon>Dikarya</taxon>
        <taxon>Basidiomycota</taxon>
        <taxon>Agaricomycotina</taxon>
        <taxon>Agaricomycetes</taxon>
        <taxon>Russulales</taxon>
        <taxon>Auriscalpiaceae</taxon>
        <taxon>Auriscalpium</taxon>
    </lineage>
</organism>
<sequence length="510" mass="56237">MNSGLPPPNGGAKPRLNPLGALPRRWKTLLCLFALTTALCLLLVSFSQSAHGYDGEASGAAPSIDTSVPPDYRTYHLAEERLPQHSLGRLAPQGIHGKYLFMHNHVWGVGWGNILQELVLNAFLAYQSNRTFVFYNYTWSHDAVGEYNGKPIPARIPLSALLAGPLVGAPFPSPAAAHPPPAVSETFFRDVCVGRTVVLKTDSLGADMGSASVATVVHAWVDKFDVMDQPCIEFEQGSDQLFNTWMFGDASRMLDIWPALSKSPILTHFAWSPLIASALIANRARIHPAISQLPPPAHSMHLPDASDTPLPGLLALHIRRGDYIHHCMHFANWSSQYNAFNGFPGFPDRFTPPPGGGWGENTPENYALYKARCYPEVDAIVERVMAVRRVHSGGDARWGGWWMRRVGWRWAAPAESTPGDLDRVYVLTNAPKAWLDGLKAALRRAAPWAEITTARDLVLTHEQKYVAQAVDMLIAQRAEVFIGNGFSSLTSNVAMLRMARGFPPEKTHFW</sequence>
<protein>
    <submittedName>
        <fullName evidence="1">Uncharacterized protein</fullName>
    </submittedName>
</protein>
<evidence type="ECO:0000313" key="1">
    <source>
        <dbReference type="EMBL" id="KAI0042259.1"/>
    </source>
</evidence>
<keyword evidence="2" id="KW-1185">Reference proteome</keyword>
<dbReference type="EMBL" id="MU276076">
    <property type="protein sequence ID" value="KAI0042259.1"/>
    <property type="molecule type" value="Genomic_DNA"/>
</dbReference>
<gene>
    <name evidence="1" type="ORF">FA95DRAFT_1525584</name>
</gene>
<accession>A0ACB8RDN7</accession>
<comment type="caution">
    <text evidence="1">The sequence shown here is derived from an EMBL/GenBank/DDBJ whole genome shotgun (WGS) entry which is preliminary data.</text>
</comment>
<proteinExistence type="predicted"/>
<reference evidence="1" key="1">
    <citation type="submission" date="2021-02" db="EMBL/GenBank/DDBJ databases">
        <authorList>
            <consortium name="DOE Joint Genome Institute"/>
            <person name="Ahrendt S."/>
            <person name="Looney B.P."/>
            <person name="Miyauchi S."/>
            <person name="Morin E."/>
            <person name="Drula E."/>
            <person name="Courty P.E."/>
            <person name="Chicoki N."/>
            <person name="Fauchery L."/>
            <person name="Kohler A."/>
            <person name="Kuo A."/>
            <person name="Labutti K."/>
            <person name="Pangilinan J."/>
            <person name="Lipzen A."/>
            <person name="Riley R."/>
            <person name="Andreopoulos W."/>
            <person name="He G."/>
            <person name="Johnson J."/>
            <person name="Barry K.W."/>
            <person name="Grigoriev I.V."/>
            <person name="Nagy L."/>
            <person name="Hibbett D."/>
            <person name="Henrissat B."/>
            <person name="Matheny P.B."/>
            <person name="Labbe J."/>
            <person name="Martin F."/>
        </authorList>
    </citation>
    <scope>NUCLEOTIDE SEQUENCE</scope>
    <source>
        <strain evidence="1">FP105234-sp</strain>
    </source>
</reference>
<dbReference type="Proteomes" id="UP000814033">
    <property type="component" value="Unassembled WGS sequence"/>
</dbReference>
<reference evidence="1" key="2">
    <citation type="journal article" date="2022" name="New Phytol.">
        <title>Evolutionary transition to the ectomycorrhizal habit in the genomes of a hyperdiverse lineage of mushroom-forming fungi.</title>
        <authorList>
            <person name="Looney B."/>
            <person name="Miyauchi S."/>
            <person name="Morin E."/>
            <person name="Drula E."/>
            <person name="Courty P.E."/>
            <person name="Kohler A."/>
            <person name="Kuo A."/>
            <person name="LaButti K."/>
            <person name="Pangilinan J."/>
            <person name="Lipzen A."/>
            <person name="Riley R."/>
            <person name="Andreopoulos W."/>
            <person name="He G."/>
            <person name="Johnson J."/>
            <person name="Nolan M."/>
            <person name="Tritt A."/>
            <person name="Barry K.W."/>
            <person name="Grigoriev I.V."/>
            <person name="Nagy L.G."/>
            <person name="Hibbett D."/>
            <person name="Henrissat B."/>
            <person name="Matheny P.B."/>
            <person name="Labbe J."/>
            <person name="Martin F.M."/>
        </authorList>
    </citation>
    <scope>NUCLEOTIDE SEQUENCE</scope>
    <source>
        <strain evidence="1">FP105234-sp</strain>
    </source>
</reference>
<name>A0ACB8RDN7_9AGAM</name>
<evidence type="ECO:0000313" key="2">
    <source>
        <dbReference type="Proteomes" id="UP000814033"/>
    </source>
</evidence>